<feature type="non-terminal residue" evidence="5">
    <location>
        <position position="1"/>
    </location>
</feature>
<feature type="domain" description="DNA/RNA non-specific endonuclease/pyrophosphatase/phosphodiesterase" evidence="4">
    <location>
        <begin position="59"/>
        <end position="270"/>
    </location>
</feature>
<evidence type="ECO:0000259" key="3">
    <source>
        <dbReference type="SMART" id="SM00477"/>
    </source>
</evidence>
<keyword evidence="6" id="KW-1185">Reference proteome</keyword>
<evidence type="ECO:0000256" key="1">
    <source>
        <dbReference type="ARBA" id="ARBA00010052"/>
    </source>
</evidence>
<feature type="compositionally biased region" description="Basic and acidic residues" evidence="2">
    <location>
        <begin position="89"/>
        <end position="100"/>
    </location>
</feature>
<feature type="domain" description="ENPP1-3/EXOG-like endonuclease/phosphodiesterase" evidence="3">
    <location>
        <begin position="60"/>
        <end position="270"/>
    </location>
</feature>
<comment type="caution">
    <text evidence="5">The sequence shown here is derived from an EMBL/GenBank/DDBJ whole genome shotgun (WGS) entry which is preliminary data.</text>
</comment>
<comment type="similarity">
    <text evidence="1">Belongs to the DNA/RNA non-specific endonuclease family.</text>
</comment>
<dbReference type="SUPFAM" id="SSF54060">
    <property type="entry name" value="His-Me finger endonucleases"/>
    <property type="match status" value="1"/>
</dbReference>
<organism evidence="5 6">
    <name type="scientific">Porites lobata</name>
    <dbReference type="NCBI Taxonomy" id="104759"/>
    <lineage>
        <taxon>Eukaryota</taxon>
        <taxon>Metazoa</taxon>
        <taxon>Cnidaria</taxon>
        <taxon>Anthozoa</taxon>
        <taxon>Hexacorallia</taxon>
        <taxon>Scleractinia</taxon>
        <taxon>Fungiina</taxon>
        <taxon>Poritidae</taxon>
        <taxon>Porites</taxon>
    </lineage>
</organism>
<dbReference type="Proteomes" id="UP001159405">
    <property type="component" value="Unassembled WGS sequence"/>
</dbReference>
<dbReference type="SMART" id="SM00892">
    <property type="entry name" value="Endonuclease_NS"/>
    <property type="match status" value="1"/>
</dbReference>
<evidence type="ECO:0000256" key="2">
    <source>
        <dbReference type="SAM" id="MobiDB-lite"/>
    </source>
</evidence>
<accession>A0ABN8QP18</accession>
<dbReference type="PANTHER" id="PTHR13966">
    <property type="entry name" value="ENDONUCLEASE RELATED"/>
    <property type="match status" value="1"/>
</dbReference>
<dbReference type="SMART" id="SM00477">
    <property type="entry name" value="NUC"/>
    <property type="match status" value="1"/>
</dbReference>
<evidence type="ECO:0000259" key="4">
    <source>
        <dbReference type="SMART" id="SM00892"/>
    </source>
</evidence>
<gene>
    <name evidence="5" type="ORF">PLOB_00008756</name>
</gene>
<dbReference type="InterPro" id="IPR020821">
    <property type="entry name" value="ENPP1-3/EXOG-like_nuc-like"/>
</dbReference>
<evidence type="ECO:0008006" key="7">
    <source>
        <dbReference type="Google" id="ProtNLM"/>
    </source>
</evidence>
<feature type="region of interest" description="Disordered" evidence="2">
    <location>
        <begin position="89"/>
        <end position="108"/>
    </location>
</feature>
<sequence>ESGKREGHNFNAFSNDINKCLFTAWTTASGNPNAVLSKSVECKGYAGSHVQLCYGLEPPKAQFAACYNKETLTPDFTGHIVIPDIEGKGREDDWREDKGKFAPVPQSKVEDYDPYSQGGLFNNYDIKKQFFLAKGHLTPNADFNTDDERLLTMITTNIAPQWQKFNGQNWQEMEKGVRKCASSSRRNLYVFTGVGGKARDSSGEVISLKRRVLTPRWFWKAVCDPVAKQSIVFVGENSVGIASQAKAKGCNMIEQTKDKGIIYCMSHQEASRKFEDFKLPPFQEKNCKPSEKGTFMDNFLNGLK</sequence>
<evidence type="ECO:0000313" key="6">
    <source>
        <dbReference type="Proteomes" id="UP001159405"/>
    </source>
</evidence>
<name>A0ABN8QP18_9CNID</name>
<dbReference type="Pfam" id="PF01223">
    <property type="entry name" value="Endonuclease_NS"/>
    <property type="match status" value="1"/>
</dbReference>
<evidence type="ECO:0000313" key="5">
    <source>
        <dbReference type="EMBL" id="CAH3167578.1"/>
    </source>
</evidence>
<dbReference type="InterPro" id="IPR040255">
    <property type="entry name" value="Non-specific_endonuclease"/>
</dbReference>
<dbReference type="Gene3D" id="3.40.570.10">
    <property type="entry name" value="Extracellular Endonuclease, subunit A"/>
    <property type="match status" value="1"/>
</dbReference>
<protein>
    <recommendedName>
        <fullName evidence="7">DNA/RNA non-specific endonuclease</fullName>
    </recommendedName>
</protein>
<proteinExistence type="inferred from homology"/>
<dbReference type="InterPro" id="IPR044925">
    <property type="entry name" value="His-Me_finger_sf"/>
</dbReference>
<reference evidence="5 6" key="1">
    <citation type="submission" date="2022-05" db="EMBL/GenBank/DDBJ databases">
        <authorList>
            <consortium name="Genoscope - CEA"/>
            <person name="William W."/>
        </authorList>
    </citation>
    <scope>NUCLEOTIDE SEQUENCE [LARGE SCALE GENOMIC DNA]</scope>
</reference>
<dbReference type="InterPro" id="IPR044929">
    <property type="entry name" value="DNA/RNA_non-sp_Endonuclease_sf"/>
</dbReference>
<dbReference type="EMBL" id="CALNXK010000141">
    <property type="protein sequence ID" value="CAH3167578.1"/>
    <property type="molecule type" value="Genomic_DNA"/>
</dbReference>
<dbReference type="PANTHER" id="PTHR13966:SF17">
    <property type="entry name" value="ENDONUCLEASE-RELATED"/>
    <property type="match status" value="1"/>
</dbReference>
<dbReference type="InterPro" id="IPR001604">
    <property type="entry name" value="Endo_G_ENPP1-like_dom"/>
</dbReference>